<evidence type="ECO:0000259" key="3">
    <source>
        <dbReference type="Pfam" id="PF18962"/>
    </source>
</evidence>
<feature type="chain" id="PRO_5022699612" evidence="2">
    <location>
        <begin position="22"/>
        <end position="470"/>
    </location>
</feature>
<organism evidence="5 6">
    <name type="scientific">Luteibaculum oceani</name>
    <dbReference type="NCBI Taxonomy" id="1294296"/>
    <lineage>
        <taxon>Bacteria</taxon>
        <taxon>Pseudomonadati</taxon>
        <taxon>Bacteroidota</taxon>
        <taxon>Flavobacteriia</taxon>
        <taxon>Flavobacteriales</taxon>
        <taxon>Luteibaculaceae</taxon>
        <taxon>Luteibaculum</taxon>
    </lineage>
</organism>
<feature type="domain" description="BD-FAE-like" evidence="4">
    <location>
        <begin position="56"/>
        <end position="186"/>
    </location>
</feature>
<evidence type="ECO:0000313" key="5">
    <source>
        <dbReference type="EMBL" id="TXC81359.1"/>
    </source>
</evidence>
<dbReference type="SUPFAM" id="SSF53474">
    <property type="entry name" value="alpha/beta-Hydrolases"/>
    <property type="match status" value="1"/>
</dbReference>
<proteinExistence type="predicted"/>
<dbReference type="InterPro" id="IPR049492">
    <property type="entry name" value="BD-FAE-like_dom"/>
</dbReference>
<dbReference type="EMBL" id="VORB01000004">
    <property type="protein sequence ID" value="TXC81359.1"/>
    <property type="molecule type" value="Genomic_DNA"/>
</dbReference>
<accession>A0A5C6V8J2</accession>
<evidence type="ECO:0000256" key="1">
    <source>
        <dbReference type="ARBA" id="ARBA00022729"/>
    </source>
</evidence>
<dbReference type="InterPro" id="IPR026444">
    <property type="entry name" value="Secre_tail"/>
</dbReference>
<dbReference type="InterPro" id="IPR029058">
    <property type="entry name" value="AB_hydrolase_fold"/>
</dbReference>
<feature type="signal peptide" evidence="2">
    <location>
        <begin position="1"/>
        <end position="21"/>
    </location>
</feature>
<dbReference type="Gene3D" id="3.40.50.1820">
    <property type="entry name" value="alpha/beta hydrolase"/>
    <property type="match status" value="1"/>
</dbReference>
<dbReference type="NCBIfam" id="TIGR04183">
    <property type="entry name" value="Por_Secre_tail"/>
    <property type="match status" value="1"/>
</dbReference>
<evidence type="ECO:0000313" key="6">
    <source>
        <dbReference type="Proteomes" id="UP000321168"/>
    </source>
</evidence>
<dbReference type="OrthoDB" id="9803990at2"/>
<dbReference type="AlphaFoldDB" id="A0A5C6V8J2"/>
<sequence>MMKKLLFIAVCLACFALSTNAQTRYYNDVFTEVTVTSDVQYGVGLNAQNQSVDLFLDIYEPTGDNINKRIPIIVSHGGSFLPGQGAKTDPYIVDYANAMAKKGYVVFAITYRVGWVPNISSQEQSSRQILPAAWRAIQDYKSAVRFLRKTVAEDGNLYRIDGTNIIGAGFGAGGYLPTNMEAIDRGAELFLPELQQKNELTGQPNGTPYIDTTIQNLGGVAYKSGPNSSYDWSIPFIANYSGAVPTLKVFDTGDFPLIISVHSEDDEATPYRTDLVYASGTFPIIEVSGSYSIHEKLDGMGKNGFFKTENRDGYKQVRIPEDTPESNMYKKGLLTFPGEVYMWSSSNDTYDQNYDPTYKAWMDSVTTFSAARMQKWIATTTGIETVSINESATKFSVFPNPGKDLVTVKSNDFSLNPERIEFMDIAGRVALSTEMNSMKETINISNLKSGIYYIKVHANNKQYIHRFVKD</sequence>
<comment type="caution">
    <text evidence="5">The sequence shown here is derived from an EMBL/GenBank/DDBJ whole genome shotgun (WGS) entry which is preliminary data.</text>
</comment>
<name>A0A5C6V8J2_9FLAO</name>
<evidence type="ECO:0000259" key="4">
    <source>
        <dbReference type="Pfam" id="PF20434"/>
    </source>
</evidence>
<dbReference type="Proteomes" id="UP000321168">
    <property type="component" value="Unassembled WGS sequence"/>
</dbReference>
<evidence type="ECO:0000256" key="2">
    <source>
        <dbReference type="SAM" id="SignalP"/>
    </source>
</evidence>
<keyword evidence="6" id="KW-1185">Reference proteome</keyword>
<dbReference type="Pfam" id="PF18962">
    <property type="entry name" value="Por_Secre_tail"/>
    <property type="match status" value="1"/>
</dbReference>
<dbReference type="Pfam" id="PF20434">
    <property type="entry name" value="BD-FAE"/>
    <property type="match status" value="1"/>
</dbReference>
<feature type="domain" description="Secretion system C-terminal sorting" evidence="3">
    <location>
        <begin position="397"/>
        <end position="468"/>
    </location>
</feature>
<keyword evidence="1 2" id="KW-0732">Signal</keyword>
<gene>
    <name evidence="5" type="ORF">FRX97_04970</name>
</gene>
<reference evidence="5 6" key="1">
    <citation type="submission" date="2019-08" db="EMBL/GenBank/DDBJ databases">
        <title>Genome of Luteibaculum oceani JCM 18817.</title>
        <authorList>
            <person name="Bowman J.P."/>
        </authorList>
    </citation>
    <scope>NUCLEOTIDE SEQUENCE [LARGE SCALE GENOMIC DNA]</scope>
    <source>
        <strain evidence="5 6">JCM 18817</strain>
    </source>
</reference>
<protein>
    <submittedName>
        <fullName evidence="5">T9SS type A sorting domain-containing protein</fullName>
    </submittedName>
</protein>